<evidence type="ECO:0000313" key="1">
    <source>
        <dbReference type="EMBL" id="GGX31209.1"/>
    </source>
</evidence>
<reference evidence="2" key="1">
    <citation type="journal article" date="2019" name="Int. J. Syst. Evol. Microbiol.">
        <title>The Global Catalogue of Microorganisms (GCM) 10K type strain sequencing project: providing services to taxonomists for standard genome sequencing and annotation.</title>
        <authorList>
            <consortium name="The Broad Institute Genomics Platform"/>
            <consortium name="The Broad Institute Genome Sequencing Center for Infectious Disease"/>
            <person name="Wu L."/>
            <person name="Ma J."/>
        </authorList>
    </citation>
    <scope>NUCLEOTIDE SEQUENCE [LARGE SCALE GENOMIC DNA]</scope>
    <source>
        <strain evidence="2">KCTC 23917</strain>
    </source>
</reference>
<gene>
    <name evidence="1" type="ORF">GCM10010946_05380</name>
</gene>
<accession>A0ABQ2XSL6</accession>
<proteinExistence type="predicted"/>
<comment type="caution">
    <text evidence="1">The sequence shown here is derived from an EMBL/GenBank/DDBJ whole genome shotgun (WGS) entry which is preliminary data.</text>
</comment>
<name>A0ABQ2XSL6_9BURK</name>
<protein>
    <submittedName>
        <fullName evidence="1">Uncharacterized protein</fullName>
    </submittedName>
</protein>
<sequence>MHELRNLHSHSVEWRKYIPLGLIEDSASYCSKIGIPESDCNEQRIGEGIFIQMIEALSMLSQSYGTELSSEEYVKLGELFAKYRVGAEEVKHFLGASQFVRYFLMTQSWSRPRYWRDMLKQDAAYKSMDAYQGSIRYFKSGRDVLVLNEDPYCLSGAKDCREVFLDTCPHELPVQPGLCATLIQGEIRRVIANTIVNARLGKKNQF</sequence>
<evidence type="ECO:0000313" key="2">
    <source>
        <dbReference type="Proteomes" id="UP000653343"/>
    </source>
</evidence>
<organism evidence="1 2">
    <name type="scientific">Undibacterium squillarum</name>
    <dbReference type="NCBI Taxonomy" id="1131567"/>
    <lineage>
        <taxon>Bacteria</taxon>
        <taxon>Pseudomonadati</taxon>
        <taxon>Pseudomonadota</taxon>
        <taxon>Betaproteobacteria</taxon>
        <taxon>Burkholderiales</taxon>
        <taxon>Oxalobacteraceae</taxon>
        <taxon>Undibacterium</taxon>
    </lineage>
</organism>
<dbReference type="EMBL" id="BMYU01000001">
    <property type="protein sequence ID" value="GGX31209.1"/>
    <property type="molecule type" value="Genomic_DNA"/>
</dbReference>
<keyword evidence="2" id="KW-1185">Reference proteome</keyword>
<dbReference type="Proteomes" id="UP000653343">
    <property type="component" value="Unassembled WGS sequence"/>
</dbReference>